<organism evidence="3 4">
    <name type="scientific">Amborella trichopoda</name>
    <dbReference type="NCBI Taxonomy" id="13333"/>
    <lineage>
        <taxon>Eukaryota</taxon>
        <taxon>Viridiplantae</taxon>
        <taxon>Streptophyta</taxon>
        <taxon>Embryophyta</taxon>
        <taxon>Tracheophyta</taxon>
        <taxon>Spermatophyta</taxon>
        <taxon>Magnoliopsida</taxon>
        <taxon>Amborellales</taxon>
        <taxon>Amborellaceae</taxon>
        <taxon>Amborella</taxon>
    </lineage>
</organism>
<feature type="repeat" description="PPR" evidence="2">
    <location>
        <begin position="208"/>
        <end position="242"/>
    </location>
</feature>
<dbReference type="FunFam" id="1.25.40.10:FF:000344">
    <property type="entry name" value="Pentatricopeptide repeat-containing protein"/>
    <property type="match status" value="1"/>
</dbReference>
<evidence type="ECO:0000256" key="1">
    <source>
        <dbReference type="ARBA" id="ARBA00022737"/>
    </source>
</evidence>
<dbReference type="OMA" id="ICDEPRE"/>
<dbReference type="Proteomes" id="UP000017836">
    <property type="component" value="Unassembled WGS sequence"/>
</dbReference>
<dbReference type="InterPro" id="IPR002885">
    <property type="entry name" value="PPR_rpt"/>
</dbReference>
<dbReference type="FunFam" id="1.25.40.10:FF:000285">
    <property type="entry name" value="Pentatricopeptide repeat-containing protein, chloroplastic"/>
    <property type="match status" value="1"/>
</dbReference>
<evidence type="ECO:0000313" key="3">
    <source>
        <dbReference type="EMBL" id="ERM94087.1"/>
    </source>
</evidence>
<accession>W1NE72</accession>
<dbReference type="InterPro" id="IPR011990">
    <property type="entry name" value="TPR-like_helical_dom_sf"/>
</dbReference>
<reference evidence="4" key="1">
    <citation type="journal article" date="2013" name="Science">
        <title>The Amborella genome and the evolution of flowering plants.</title>
        <authorList>
            <consortium name="Amborella Genome Project"/>
        </authorList>
    </citation>
    <scope>NUCLEOTIDE SEQUENCE [LARGE SCALE GENOMIC DNA]</scope>
</reference>
<dbReference type="GO" id="GO:0009451">
    <property type="term" value="P:RNA modification"/>
    <property type="evidence" value="ECO:0000318"/>
    <property type="project" value="GO_Central"/>
</dbReference>
<dbReference type="HOGENOM" id="CLU_002706_15_10_1"/>
<dbReference type="eggNOG" id="KOG4197">
    <property type="taxonomic scope" value="Eukaryota"/>
</dbReference>
<keyword evidence="1" id="KW-0677">Repeat</keyword>
<dbReference type="AlphaFoldDB" id="W1NE72"/>
<dbReference type="NCBIfam" id="TIGR00756">
    <property type="entry name" value="PPR"/>
    <property type="match status" value="5"/>
</dbReference>
<proteinExistence type="predicted"/>
<dbReference type="Pfam" id="PF01535">
    <property type="entry name" value="PPR"/>
    <property type="match status" value="5"/>
</dbReference>
<feature type="repeat" description="PPR" evidence="2">
    <location>
        <begin position="341"/>
        <end position="375"/>
    </location>
</feature>
<dbReference type="Gene3D" id="1.25.40.10">
    <property type="entry name" value="Tetratricopeptide repeat domain"/>
    <property type="match status" value="4"/>
</dbReference>
<evidence type="ECO:0000313" key="4">
    <source>
        <dbReference type="Proteomes" id="UP000017836"/>
    </source>
</evidence>
<dbReference type="PANTHER" id="PTHR47926">
    <property type="entry name" value="PENTATRICOPEPTIDE REPEAT-CONTAINING PROTEIN"/>
    <property type="match status" value="1"/>
</dbReference>
<dbReference type="EMBL" id="KI397513">
    <property type="protein sequence ID" value="ERM94087.1"/>
    <property type="molecule type" value="Genomic_DNA"/>
</dbReference>
<gene>
    <name evidence="3" type="ORF">AMTR_s00010p00113430</name>
</gene>
<dbReference type="Gramene" id="ERM94087">
    <property type="protein sequence ID" value="ERM94087"/>
    <property type="gene ID" value="AMTR_s00010p00113430"/>
</dbReference>
<dbReference type="GO" id="GO:0003723">
    <property type="term" value="F:RNA binding"/>
    <property type="evidence" value="ECO:0000318"/>
    <property type="project" value="GO_Central"/>
</dbReference>
<dbReference type="Pfam" id="PF13041">
    <property type="entry name" value="PPR_2"/>
    <property type="match status" value="2"/>
</dbReference>
<dbReference type="PANTHER" id="PTHR47926:SF347">
    <property type="entry name" value="PENTATRICOPEPTIDE REPEAT-CONTAINING PROTEIN"/>
    <property type="match status" value="1"/>
</dbReference>
<feature type="repeat" description="PPR" evidence="2">
    <location>
        <begin position="138"/>
        <end position="172"/>
    </location>
</feature>
<evidence type="ECO:0000256" key="2">
    <source>
        <dbReference type="PROSITE-ProRule" id="PRU00708"/>
    </source>
</evidence>
<dbReference type="FunFam" id="1.25.40.10:FF:000361">
    <property type="entry name" value="Pentatricopeptide repeat-containing protein chloroplastic"/>
    <property type="match status" value="1"/>
</dbReference>
<feature type="repeat" description="PPR" evidence="2">
    <location>
        <begin position="442"/>
        <end position="476"/>
    </location>
</feature>
<protein>
    <submittedName>
        <fullName evidence="3">Uncharacterized protein</fullName>
    </submittedName>
</protein>
<dbReference type="PROSITE" id="PS51375">
    <property type="entry name" value="PPR"/>
    <property type="match status" value="4"/>
</dbReference>
<dbReference type="InterPro" id="IPR046960">
    <property type="entry name" value="PPR_At4g14850-like_plant"/>
</dbReference>
<name>W1NE72_AMBTC</name>
<keyword evidence="4" id="KW-1185">Reference proteome</keyword>
<sequence length="608" mass="67212">MGALYQYPHPHPCNCSRVYAAFPRCSINLSAISRARIHKSSVTPQEIHQEIELLESLRVLQRKSMAGGLSAYSGELDLLLQSCGNKKDLEACRKVHELIQLSDLNGNVMLNTRLISVYSICGSPLEARHVFDVLKEKKLLQWNSLISGHTRNGLFEESIAIFSDLLGENLQPDCFTLPCVIKACAGLLLLGVGRGVHGCAVKTGMESDSFVCNALISMYGKCGQVEDCVKVFDRITHRNIISWNTMISCFAQNMYVEDCFRAFVAMQKLENLQPDDATMASLLPLCASQMELEMGKMIHGLAAKLELDMMAKVANALMDMYAKCGCLVNSRTLFDKMHKRNIVSWNTMIGECSRKGNLEEALGLLLQMHELGLKADYITILAMLPICDEPRELAKLQEIHAYAIRNGHQSDDLVGNALIAAYAKCGAMDCADILFKGMGFKTVCSWNALIGGYAQNGDANKATQLFHRMGSSGLEPDSFSIGSILLASAHLASLRNGKEIHGCLLRRGLENDSFISISLLSLEDSGGYGYVMDQSLVVLTLFIDDQGVKVSVIEHKLGFETMRDVGTVETDKDLGICRRIVTVRPSWFPTFHGRIYSEALMVKFITIY</sequence>